<dbReference type="Proteomes" id="UP000250069">
    <property type="component" value="Chromosome"/>
</dbReference>
<dbReference type="RefSeq" id="WP_007407824.1">
    <property type="nucleotide sequence ID" value="NZ_AP018402.1"/>
</dbReference>
<reference evidence="3" key="2">
    <citation type="journal article" date="2020" name="Genomics">
        <title>Complete genome sequence of Bacillus velezensis NST6 and comparison with the species belonging to operational group B. amyloliquefaciens.</title>
        <authorList>
            <person name="Choi J."/>
            <person name="Nam J."/>
            <person name="Seo M.H."/>
        </authorList>
    </citation>
    <scope>NUCLEOTIDE SEQUENCE</scope>
    <source>
        <strain evidence="3">NST6</strain>
    </source>
</reference>
<reference evidence="5" key="3">
    <citation type="submission" date="2020-10" db="EMBL/GenBank/DDBJ databases">
        <title>Complete genome sequence of Bacillus velezensis NST6.</title>
        <authorList>
            <person name="Choi J."/>
        </authorList>
    </citation>
    <scope>NUCLEOTIDE SEQUENCE [LARGE SCALE GENOMIC DNA]</scope>
    <source>
        <strain evidence="5">NST6</strain>
    </source>
</reference>
<keyword evidence="1" id="KW-0812">Transmembrane</keyword>
<dbReference type="EMBL" id="CP063687">
    <property type="protein sequence ID" value="QOY26838.1"/>
    <property type="molecule type" value="Genomic_DNA"/>
</dbReference>
<dbReference type="STRING" id="1155777.BANAU_3837"/>
<feature type="transmembrane region" description="Helical" evidence="1">
    <location>
        <begin position="45"/>
        <end position="62"/>
    </location>
</feature>
<accession>A0A235BFI3</accession>
<gene>
    <name evidence="3" type="ORF">BACVE_001849</name>
    <name evidence="2" type="ORF">BVDSYZ_20600</name>
</gene>
<proteinExistence type="predicted"/>
<evidence type="ECO:0000313" key="4">
    <source>
        <dbReference type="Proteomes" id="UP000250069"/>
    </source>
</evidence>
<reference evidence="2 4" key="1">
    <citation type="submission" date="2018-06" db="EMBL/GenBank/DDBJ databases">
        <title>Complete Genome Sequence of Bacillus velezensis DSYZ, a Plant Growth-Promoting Rhizobacterium with Antifungal Activity.</title>
        <authorList>
            <person name="Du B."/>
            <person name="Ding Y."/>
            <person name="Liu K."/>
            <person name="Yao L."/>
            <person name="Wang C."/>
            <person name="Li H."/>
            <person name="Liu H."/>
        </authorList>
    </citation>
    <scope>NUCLEOTIDE SEQUENCE [LARGE SCALE GENOMIC DNA]</scope>
    <source>
        <strain evidence="2 4">DSYZ</strain>
    </source>
</reference>
<keyword evidence="1" id="KW-0472">Membrane</keyword>
<evidence type="ECO:0000256" key="1">
    <source>
        <dbReference type="SAM" id="Phobius"/>
    </source>
</evidence>
<sequence>MLITKRGTWWEVLHSWWLLLTFAPFALTAFLAFFYIGYRAKNKKWLKYGLIYFIILAIAFVLPSTPGVYIVLPLWVISIIHGLKVRAAYLIQLDVFKQNVEARAFEAVRHEAEAKFGGKPAHRIDLTKQR</sequence>
<evidence type="ECO:0000313" key="3">
    <source>
        <dbReference type="EMBL" id="QOY26838.1"/>
    </source>
</evidence>
<accession>A0A2D3DTZ5</accession>
<dbReference type="EMBL" id="CP030150">
    <property type="protein sequence ID" value="AWX74279.1"/>
    <property type="molecule type" value="Genomic_DNA"/>
</dbReference>
<keyword evidence="1" id="KW-1133">Transmembrane helix</keyword>
<dbReference type="KEGG" id="bmp:NG74_03831"/>
<feature type="transmembrane region" description="Helical" evidence="1">
    <location>
        <begin position="16"/>
        <end position="38"/>
    </location>
</feature>
<evidence type="ECO:0000313" key="2">
    <source>
        <dbReference type="EMBL" id="AWX74279.1"/>
    </source>
</evidence>
<dbReference type="Proteomes" id="UP000587477">
    <property type="component" value="Chromosome"/>
</dbReference>
<organism evidence="3 5">
    <name type="scientific">Bacillus velezensis</name>
    <dbReference type="NCBI Taxonomy" id="492670"/>
    <lineage>
        <taxon>Bacteria</taxon>
        <taxon>Bacillati</taxon>
        <taxon>Bacillota</taxon>
        <taxon>Bacilli</taxon>
        <taxon>Bacillales</taxon>
        <taxon>Bacillaceae</taxon>
        <taxon>Bacillus</taxon>
        <taxon>Bacillus amyloliquefaciens group</taxon>
    </lineage>
</organism>
<name>A0A235BFI3_BACVE</name>
<protein>
    <submittedName>
        <fullName evidence="3">Uncharacterized protein</fullName>
    </submittedName>
</protein>
<dbReference type="AlphaFoldDB" id="A0A235BFI3"/>
<evidence type="ECO:0000313" key="5">
    <source>
        <dbReference type="Proteomes" id="UP000587477"/>
    </source>
</evidence>